<dbReference type="PANTHER" id="PTHR11055">
    <property type="entry name" value="BIFUNCTIONAL 3'-PHOSPHOADENOSINE 5'-PHOSPHOSULFATE SYNTHASE"/>
    <property type="match status" value="1"/>
</dbReference>
<keyword evidence="6 13" id="KW-0808">Transferase</keyword>
<dbReference type="OrthoDB" id="9804504at2"/>
<evidence type="ECO:0000256" key="3">
    <source>
        <dbReference type="ARBA" id="ARBA00004806"/>
    </source>
</evidence>
<dbReference type="UniPathway" id="UPA00140">
    <property type="reaction ID" value="UER00205"/>
</dbReference>
<dbReference type="RefSeq" id="WP_128501712.1">
    <property type="nucleotide sequence ID" value="NZ_CP035107.1"/>
</dbReference>
<keyword evidence="7 13" id="KW-0547">Nucleotide-binding</keyword>
<dbReference type="Proteomes" id="UP000287701">
    <property type="component" value="Chromosome"/>
</dbReference>
<feature type="domain" description="APS kinase" evidence="15">
    <location>
        <begin position="26"/>
        <end position="176"/>
    </location>
</feature>
<dbReference type="GO" id="GO:0000103">
    <property type="term" value="P:sulfate assimilation"/>
    <property type="evidence" value="ECO:0007669"/>
    <property type="project" value="UniProtKB-UniRule"/>
</dbReference>
<evidence type="ECO:0000256" key="7">
    <source>
        <dbReference type="ARBA" id="ARBA00022741"/>
    </source>
</evidence>
<dbReference type="InterPro" id="IPR002891">
    <property type="entry name" value="APS"/>
</dbReference>
<evidence type="ECO:0000256" key="14">
    <source>
        <dbReference type="RuleBase" id="RU004347"/>
    </source>
</evidence>
<evidence type="ECO:0000256" key="5">
    <source>
        <dbReference type="ARBA" id="ARBA00012121"/>
    </source>
</evidence>
<dbReference type="InterPro" id="IPR027417">
    <property type="entry name" value="P-loop_NTPase"/>
</dbReference>
<evidence type="ECO:0000313" key="16">
    <source>
        <dbReference type="EMBL" id="QAR31276.1"/>
    </source>
</evidence>
<evidence type="ECO:0000256" key="1">
    <source>
        <dbReference type="ARBA" id="ARBA00001823"/>
    </source>
</evidence>
<dbReference type="SUPFAM" id="SSF52540">
    <property type="entry name" value="P-loop containing nucleoside triphosphate hydrolases"/>
    <property type="match status" value="1"/>
</dbReference>
<dbReference type="PANTHER" id="PTHR11055:SF1">
    <property type="entry name" value="PAPS SYNTHETASE, ISOFORM D"/>
    <property type="match status" value="1"/>
</dbReference>
<comment type="similarity">
    <text evidence="4 13 14">Belongs to the APS kinase family.</text>
</comment>
<organism evidence="16 17">
    <name type="scientific">Ornithobacterium rhinotracheale</name>
    <dbReference type="NCBI Taxonomy" id="28251"/>
    <lineage>
        <taxon>Bacteria</taxon>
        <taxon>Pseudomonadati</taxon>
        <taxon>Bacteroidota</taxon>
        <taxon>Flavobacteriia</taxon>
        <taxon>Flavobacteriales</taxon>
        <taxon>Weeksellaceae</taxon>
        <taxon>Ornithobacterium</taxon>
    </lineage>
</organism>
<dbReference type="Gene3D" id="3.40.50.300">
    <property type="entry name" value="P-loop containing nucleotide triphosphate hydrolases"/>
    <property type="match status" value="1"/>
</dbReference>
<evidence type="ECO:0000256" key="4">
    <source>
        <dbReference type="ARBA" id="ARBA00007008"/>
    </source>
</evidence>
<evidence type="ECO:0000256" key="13">
    <source>
        <dbReference type="HAMAP-Rule" id="MF_00065"/>
    </source>
</evidence>
<dbReference type="GO" id="GO:0005524">
    <property type="term" value="F:ATP binding"/>
    <property type="evidence" value="ECO:0007669"/>
    <property type="project" value="UniProtKB-UniRule"/>
</dbReference>
<feature type="binding site" evidence="13">
    <location>
        <begin position="34"/>
        <end position="41"/>
    </location>
    <ligand>
        <name>ATP</name>
        <dbReference type="ChEBI" id="CHEBI:30616"/>
    </ligand>
</feature>
<dbReference type="HAMAP" id="MF_00065">
    <property type="entry name" value="Adenylyl_sulf_kinase"/>
    <property type="match status" value="1"/>
</dbReference>
<sequence length="198" mass="22292">MTKSENIVQQNYKITRTEREALNGQKGKVFWFSGLSGSGKSSLANLLEVELHQKGFKTYVLDGDNIRFGLNKDLGFSAEDRKENLRRIGEVARLFVDAGIIVLAAFITPYEAERESLRQIVGEQDFVHIFVDCPVEVCAQRDVKGLYEKAKRGEIQNFTGISAPFEIPAQNDLIIKTDTETPAESLKKLVHLAFEKIQ</sequence>
<comment type="catalytic activity">
    <reaction evidence="1 13 14">
        <text>adenosine 5'-phosphosulfate + ATP = 3'-phosphoadenylyl sulfate + ADP + H(+)</text>
        <dbReference type="Rhea" id="RHEA:24152"/>
        <dbReference type="ChEBI" id="CHEBI:15378"/>
        <dbReference type="ChEBI" id="CHEBI:30616"/>
        <dbReference type="ChEBI" id="CHEBI:58243"/>
        <dbReference type="ChEBI" id="CHEBI:58339"/>
        <dbReference type="ChEBI" id="CHEBI:456216"/>
        <dbReference type="EC" id="2.7.1.25"/>
    </reaction>
</comment>
<keyword evidence="13" id="KW-0597">Phosphoprotein</keyword>
<dbReference type="GO" id="GO:0070814">
    <property type="term" value="P:hydrogen sulfide biosynthetic process"/>
    <property type="evidence" value="ECO:0007669"/>
    <property type="project" value="UniProtKB-UniRule"/>
</dbReference>
<dbReference type="GO" id="GO:0004020">
    <property type="term" value="F:adenylylsulfate kinase activity"/>
    <property type="evidence" value="ECO:0007669"/>
    <property type="project" value="UniProtKB-UniRule"/>
</dbReference>
<reference evidence="16 17" key="1">
    <citation type="submission" date="2019-01" db="EMBL/GenBank/DDBJ databases">
        <title>Whole Genome of Ornithobacterium rhinotracheale FARPER-174b.</title>
        <authorList>
            <person name="Tataje-Lavanda L.A."/>
            <person name="Montalvan A."/>
            <person name="Montesinos R."/>
            <person name="Zimic M."/>
            <person name="Fernandez-Sanchez M."/>
            <person name="Fernandez-Diaz M."/>
        </authorList>
    </citation>
    <scope>NUCLEOTIDE SEQUENCE [LARGE SCALE GENOMIC DNA]</scope>
    <source>
        <strain evidence="16 17">FARPER-174b</strain>
    </source>
</reference>
<keyword evidence="9 13" id="KW-0067">ATP-binding</keyword>
<dbReference type="InterPro" id="IPR059117">
    <property type="entry name" value="APS_kinase_dom"/>
</dbReference>
<gene>
    <name evidence="13 16" type="primary">cysC</name>
    <name evidence="16" type="ORF">EQP59_07965</name>
</gene>
<evidence type="ECO:0000256" key="6">
    <source>
        <dbReference type="ARBA" id="ARBA00022679"/>
    </source>
</evidence>
<dbReference type="AlphaFoldDB" id="A0A410JSX4"/>
<evidence type="ECO:0000313" key="17">
    <source>
        <dbReference type="Proteomes" id="UP000287701"/>
    </source>
</evidence>
<evidence type="ECO:0000256" key="9">
    <source>
        <dbReference type="ARBA" id="ARBA00022840"/>
    </source>
</evidence>
<dbReference type="EC" id="2.7.1.25" evidence="5 13"/>
<evidence type="ECO:0000256" key="12">
    <source>
        <dbReference type="ARBA" id="ARBA00031464"/>
    </source>
</evidence>
<name>A0A410JSX4_ORNRH</name>
<comment type="function">
    <text evidence="2 13 14">Catalyzes the synthesis of activated sulfate.</text>
</comment>
<evidence type="ECO:0000259" key="15">
    <source>
        <dbReference type="Pfam" id="PF01583"/>
    </source>
</evidence>
<accession>A0A410JSX4</accession>
<protein>
    <recommendedName>
        <fullName evidence="5 13">Adenylyl-sulfate kinase</fullName>
        <ecNumber evidence="5 13">2.7.1.25</ecNumber>
    </recommendedName>
    <alternativeName>
        <fullName evidence="11 13">APS kinase</fullName>
    </alternativeName>
    <alternativeName>
        <fullName evidence="12 13">ATP adenosine-5'-phosphosulfate 3'-phosphotransferase</fullName>
    </alternativeName>
    <alternativeName>
        <fullName evidence="10 13">Adenosine-5'-phosphosulfate kinase</fullName>
    </alternativeName>
</protein>
<dbReference type="EMBL" id="CP035107">
    <property type="protein sequence ID" value="QAR31276.1"/>
    <property type="molecule type" value="Genomic_DNA"/>
</dbReference>
<evidence type="ECO:0000256" key="11">
    <source>
        <dbReference type="ARBA" id="ARBA00031393"/>
    </source>
</evidence>
<evidence type="ECO:0000256" key="10">
    <source>
        <dbReference type="ARBA" id="ARBA00029724"/>
    </source>
</evidence>
<comment type="caution">
    <text evidence="13">Lacks conserved residue(s) required for the propagation of feature annotation.</text>
</comment>
<dbReference type="CDD" id="cd02027">
    <property type="entry name" value="APSK"/>
    <property type="match status" value="1"/>
</dbReference>
<dbReference type="NCBIfam" id="TIGR00455">
    <property type="entry name" value="apsK"/>
    <property type="match status" value="1"/>
</dbReference>
<keyword evidence="8 13" id="KW-0418">Kinase</keyword>
<comment type="pathway">
    <text evidence="3 13 14">Sulfur metabolism; hydrogen sulfide biosynthesis; sulfite from sulfate: step 2/3.</text>
</comment>
<evidence type="ECO:0000256" key="8">
    <source>
        <dbReference type="ARBA" id="ARBA00022777"/>
    </source>
</evidence>
<proteinExistence type="inferred from homology"/>
<dbReference type="Pfam" id="PF01583">
    <property type="entry name" value="APS_kinase"/>
    <property type="match status" value="1"/>
</dbReference>
<dbReference type="NCBIfam" id="NF003013">
    <property type="entry name" value="PRK03846.1"/>
    <property type="match status" value="1"/>
</dbReference>
<evidence type="ECO:0000256" key="2">
    <source>
        <dbReference type="ARBA" id="ARBA00002632"/>
    </source>
</evidence>